<dbReference type="SUPFAM" id="SSF53448">
    <property type="entry name" value="Nucleotide-diphospho-sugar transferases"/>
    <property type="match status" value="1"/>
</dbReference>
<dbReference type="Pfam" id="PF09837">
    <property type="entry name" value="DUF2064"/>
    <property type="match status" value="1"/>
</dbReference>
<dbReference type="InterPro" id="IPR018641">
    <property type="entry name" value="Trfase_1_rSAM/seldom-assoc"/>
</dbReference>
<dbReference type="EMBL" id="SACT01000008">
    <property type="protein sequence ID" value="RVT49361.1"/>
    <property type="molecule type" value="Genomic_DNA"/>
</dbReference>
<proteinExistence type="predicted"/>
<evidence type="ECO:0000313" key="2">
    <source>
        <dbReference type="Proteomes" id="UP000288178"/>
    </source>
</evidence>
<reference evidence="1 2" key="1">
    <citation type="submission" date="2019-01" db="EMBL/GenBank/DDBJ databases">
        <authorList>
            <person name="Chen W.-M."/>
        </authorList>
    </citation>
    <scope>NUCLEOTIDE SEQUENCE [LARGE SCALE GENOMIC DNA]</scope>
    <source>
        <strain evidence="1 2">ICH-3</strain>
    </source>
</reference>
<organism evidence="1 2">
    <name type="scientific">Rubrivivax albus</name>
    <dbReference type="NCBI Taxonomy" id="2499835"/>
    <lineage>
        <taxon>Bacteria</taxon>
        <taxon>Pseudomonadati</taxon>
        <taxon>Pseudomonadota</taxon>
        <taxon>Betaproteobacteria</taxon>
        <taxon>Burkholderiales</taxon>
        <taxon>Sphaerotilaceae</taxon>
        <taxon>Rubrivivax</taxon>
    </lineage>
</organism>
<dbReference type="Gene3D" id="3.90.550.10">
    <property type="entry name" value="Spore Coat Polysaccharide Biosynthesis Protein SpsA, Chain A"/>
    <property type="match status" value="1"/>
</dbReference>
<dbReference type="InterPro" id="IPR029044">
    <property type="entry name" value="Nucleotide-diphossugar_trans"/>
</dbReference>
<sequence>MRCAVVVMAKAPVPGQAKTRLIPALGADGAARVAAAGLDATLAAARDAALGPVLLAAAPHARHPALQRWAGQVDTVDQPEADLGARMQAAVQAGLSLAEAALVVGTDAPALDAARLREAAAALQRAPVVLVPTFDGGYVGVGVHGDAWRRQGALRGALFDPLPWSTPAVLSATQARLAACGVTPALLPPVHDIDTPDDLAWLPAHWQRDTPR</sequence>
<dbReference type="NCBIfam" id="TIGR04282">
    <property type="entry name" value="glyco_like_cofC"/>
    <property type="match status" value="1"/>
</dbReference>
<gene>
    <name evidence="1" type="ORF">ENE75_19990</name>
</gene>
<dbReference type="AlphaFoldDB" id="A0A3S2TK38"/>
<dbReference type="PANTHER" id="PTHR36529">
    <property type="entry name" value="SLL1095 PROTEIN"/>
    <property type="match status" value="1"/>
</dbReference>
<dbReference type="PANTHER" id="PTHR36529:SF1">
    <property type="entry name" value="GLYCOSYLTRANSFERASE"/>
    <property type="match status" value="1"/>
</dbReference>
<dbReference type="RefSeq" id="WP_128200112.1">
    <property type="nucleotide sequence ID" value="NZ_SACT01000008.1"/>
</dbReference>
<keyword evidence="2" id="KW-1185">Reference proteome</keyword>
<dbReference type="Proteomes" id="UP000288178">
    <property type="component" value="Unassembled WGS sequence"/>
</dbReference>
<name>A0A3S2TK38_9BURK</name>
<accession>A0A3S2TK38</accession>
<evidence type="ECO:0000313" key="1">
    <source>
        <dbReference type="EMBL" id="RVT49361.1"/>
    </source>
</evidence>
<dbReference type="OrthoDB" id="9798250at2"/>
<protein>
    <submittedName>
        <fullName evidence="1">DUF2064 domain-containing protein</fullName>
    </submittedName>
</protein>
<comment type="caution">
    <text evidence="1">The sequence shown here is derived from an EMBL/GenBank/DDBJ whole genome shotgun (WGS) entry which is preliminary data.</text>
</comment>